<dbReference type="GO" id="GO:0000155">
    <property type="term" value="F:phosphorelay sensor kinase activity"/>
    <property type="evidence" value="ECO:0007669"/>
    <property type="project" value="InterPro"/>
</dbReference>
<evidence type="ECO:0000313" key="10">
    <source>
        <dbReference type="EMBL" id="MCL9816691.1"/>
    </source>
</evidence>
<dbReference type="InterPro" id="IPR000700">
    <property type="entry name" value="PAS-assoc_C"/>
</dbReference>
<evidence type="ECO:0000256" key="6">
    <source>
        <dbReference type="ARBA" id="ARBA00023012"/>
    </source>
</evidence>
<dbReference type="InterPro" id="IPR013655">
    <property type="entry name" value="PAS_fold_3"/>
</dbReference>
<dbReference type="RefSeq" id="WP_174652159.1">
    <property type="nucleotide sequence ID" value="NZ_JAKRVX010000002.1"/>
</dbReference>
<dbReference type="Pfam" id="PF08447">
    <property type="entry name" value="PAS_3"/>
    <property type="match status" value="1"/>
</dbReference>
<dbReference type="InterPro" id="IPR036890">
    <property type="entry name" value="HATPase_C_sf"/>
</dbReference>
<keyword evidence="6" id="KW-0902">Two-component regulatory system</keyword>
<dbReference type="SUPFAM" id="SSF55874">
    <property type="entry name" value="ATPase domain of HSP90 chaperone/DNA topoisomerase II/histidine kinase"/>
    <property type="match status" value="1"/>
</dbReference>
<dbReference type="EC" id="2.7.13.3" evidence="2"/>
<dbReference type="PROSITE" id="PS50109">
    <property type="entry name" value="HIS_KIN"/>
    <property type="match status" value="1"/>
</dbReference>
<dbReference type="Gene3D" id="1.10.287.130">
    <property type="match status" value="1"/>
</dbReference>
<dbReference type="PROSITE" id="PS50113">
    <property type="entry name" value="PAC"/>
    <property type="match status" value="1"/>
</dbReference>
<dbReference type="PANTHER" id="PTHR43711:SF1">
    <property type="entry name" value="HISTIDINE KINASE 1"/>
    <property type="match status" value="1"/>
</dbReference>
<keyword evidence="4" id="KW-0808">Transferase</keyword>
<dbReference type="EMBL" id="JAKRVX010000002">
    <property type="protein sequence ID" value="MCL9816691.1"/>
    <property type="molecule type" value="Genomic_DNA"/>
</dbReference>
<evidence type="ECO:0000256" key="7">
    <source>
        <dbReference type="SAM" id="MobiDB-lite"/>
    </source>
</evidence>
<comment type="caution">
    <text evidence="10">The sequence shown here is derived from an EMBL/GenBank/DDBJ whole genome shotgun (WGS) entry which is preliminary data.</text>
</comment>
<comment type="catalytic activity">
    <reaction evidence="1">
        <text>ATP + protein L-histidine = ADP + protein N-phospho-L-histidine.</text>
        <dbReference type="EC" id="2.7.13.3"/>
    </reaction>
</comment>
<dbReference type="Pfam" id="PF08448">
    <property type="entry name" value="PAS_4"/>
    <property type="match status" value="1"/>
</dbReference>
<dbReference type="SUPFAM" id="SSF47384">
    <property type="entry name" value="Homodimeric domain of signal transducing histidine kinase"/>
    <property type="match status" value="1"/>
</dbReference>
<dbReference type="GO" id="GO:0005524">
    <property type="term" value="F:ATP binding"/>
    <property type="evidence" value="ECO:0007669"/>
    <property type="project" value="UniProtKB-KW"/>
</dbReference>
<evidence type="ECO:0000313" key="11">
    <source>
        <dbReference type="Proteomes" id="UP001203207"/>
    </source>
</evidence>
<dbReference type="InterPro" id="IPR013656">
    <property type="entry name" value="PAS_4"/>
</dbReference>
<dbReference type="InterPro" id="IPR003661">
    <property type="entry name" value="HisK_dim/P_dom"/>
</dbReference>
<keyword evidence="3" id="KW-0597">Phosphoprotein</keyword>
<dbReference type="InterPro" id="IPR050736">
    <property type="entry name" value="Sensor_HK_Regulatory"/>
</dbReference>
<evidence type="ECO:0000256" key="5">
    <source>
        <dbReference type="ARBA" id="ARBA00022777"/>
    </source>
</evidence>
<dbReference type="InterPro" id="IPR035965">
    <property type="entry name" value="PAS-like_dom_sf"/>
</dbReference>
<evidence type="ECO:0000256" key="3">
    <source>
        <dbReference type="ARBA" id="ARBA00022553"/>
    </source>
</evidence>
<dbReference type="Gene3D" id="3.30.565.10">
    <property type="entry name" value="Histidine kinase-like ATPase, C-terminal domain"/>
    <property type="match status" value="1"/>
</dbReference>
<dbReference type="Pfam" id="PF00512">
    <property type="entry name" value="HisKA"/>
    <property type="match status" value="1"/>
</dbReference>
<name>A0AAE3FWT3_9EURY</name>
<dbReference type="CDD" id="cd00082">
    <property type="entry name" value="HisKA"/>
    <property type="match status" value="1"/>
</dbReference>
<keyword evidence="10" id="KW-0547">Nucleotide-binding</keyword>
<dbReference type="CDD" id="cd00130">
    <property type="entry name" value="PAS"/>
    <property type="match status" value="1"/>
</dbReference>
<proteinExistence type="predicted"/>
<dbReference type="InterPro" id="IPR036097">
    <property type="entry name" value="HisK_dim/P_sf"/>
</dbReference>
<gene>
    <name evidence="10" type="ORF">AArcSt2_07010</name>
</gene>
<dbReference type="SUPFAM" id="SSF55785">
    <property type="entry name" value="PYP-like sensor domain (PAS domain)"/>
    <property type="match status" value="2"/>
</dbReference>
<reference evidence="10" key="1">
    <citation type="journal article" date="2022" name="Syst. Appl. Microbiol.">
        <title>Natronocalculus amylovorans gen. nov., sp. nov., and Natranaeroarchaeum aerophilus sp. nov., dominant culturable amylolytic natronoarchaea from hypersaline soda lakes in southwestern Siberia.</title>
        <authorList>
            <person name="Sorokin D.Y."/>
            <person name="Elcheninov A.G."/>
            <person name="Khizhniak T.V."/>
            <person name="Koenen M."/>
            <person name="Bale N.J."/>
            <person name="Damste J.S.S."/>
            <person name="Kublanov I.V."/>
        </authorList>
    </citation>
    <scope>NUCLEOTIDE SEQUENCE</scope>
    <source>
        <strain evidence="10">AArc-St2</strain>
    </source>
</reference>
<keyword evidence="11" id="KW-1185">Reference proteome</keyword>
<keyword evidence="5" id="KW-0418">Kinase</keyword>
<dbReference type="InterPro" id="IPR000014">
    <property type="entry name" value="PAS"/>
</dbReference>
<feature type="domain" description="Histidine kinase" evidence="8">
    <location>
        <begin position="283"/>
        <end position="481"/>
    </location>
</feature>
<dbReference type="Gene3D" id="3.30.450.20">
    <property type="entry name" value="PAS domain"/>
    <property type="match status" value="2"/>
</dbReference>
<dbReference type="SMART" id="SM00387">
    <property type="entry name" value="HATPase_c"/>
    <property type="match status" value="1"/>
</dbReference>
<protein>
    <recommendedName>
        <fullName evidence="2">histidine kinase</fullName>
        <ecNumber evidence="2">2.7.13.3</ecNumber>
    </recommendedName>
</protein>
<sequence>MSYELSESFPGVVYWCLNDDSWTMLRADGGCSALTGYECDILESSSVTFGHDLIHPDDRRRVSKDVQRSLAEGEAFEVAYRIETKHGDVKWVHESGHGVSKAGATQVPGTTGEIGSTGLDDQSKDTPMLIEGYIREIATERPLASEQRRKAQLLDSVFDSIPIHLFVKDRDGRHLYVSEEHTEAYDGVMIGKTDLELCGVDESHRKEAYEDDMHVIETGEPILDKEEYINSSEKWNLTSKVPWRGPSGEIRGLIGLSRDITERKRRQEEVERQRDRLEQFARVVSHDLRNPLNVAQGRVELAKHAAETEAPTAHLETTQNALDRMQQLLADLLTLARSGQPEFTSTTVLLDSVATDAWQTVPTDGLTLAIETEQKAIEAEESRLRQLFENLFNNAAEHAQPASKESETTVCVGCLDAGFYVSDTGPGIPKPARSDVFQPGYSTEVGGTGFGLAIVQEIADAHGWETQLTESEAGGARFEFRDVKVVNGK</sequence>
<feature type="domain" description="PAC" evidence="9">
    <location>
        <begin position="217"/>
        <end position="272"/>
    </location>
</feature>
<evidence type="ECO:0000259" key="9">
    <source>
        <dbReference type="PROSITE" id="PS50113"/>
    </source>
</evidence>
<dbReference type="NCBIfam" id="TIGR00229">
    <property type="entry name" value="sensory_box"/>
    <property type="match status" value="1"/>
</dbReference>
<dbReference type="InterPro" id="IPR003594">
    <property type="entry name" value="HATPase_dom"/>
</dbReference>
<keyword evidence="10" id="KW-0067">ATP-binding</keyword>
<evidence type="ECO:0000259" key="8">
    <source>
        <dbReference type="PROSITE" id="PS50109"/>
    </source>
</evidence>
<dbReference type="SMART" id="SM00388">
    <property type="entry name" value="HisKA"/>
    <property type="match status" value="1"/>
</dbReference>
<dbReference type="Pfam" id="PF02518">
    <property type="entry name" value="HATPase_c"/>
    <property type="match status" value="1"/>
</dbReference>
<dbReference type="Proteomes" id="UP001203207">
    <property type="component" value="Unassembled WGS sequence"/>
</dbReference>
<dbReference type="InterPro" id="IPR005467">
    <property type="entry name" value="His_kinase_dom"/>
</dbReference>
<evidence type="ECO:0000256" key="2">
    <source>
        <dbReference type="ARBA" id="ARBA00012438"/>
    </source>
</evidence>
<dbReference type="InterPro" id="IPR004358">
    <property type="entry name" value="Sig_transdc_His_kin-like_C"/>
</dbReference>
<evidence type="ECO:0000256" key="4">
    <source>
        <dbReference type="ARBA" id="ARBA00022679"/>
    </source>
</evidence>
<evidence type="ECO:0000256" key="1">
    <source>
        <dbReference type="ARBA" id="ARBA00000085"/>
    </source>
</evidence>
<dbReference type="AlphaFoldDB" id="A0AAE3FWT3"/>
<dbReference type="PRINTS" id="PR00344">
    <property type="entry name" value="BCTRLSENSOR"/>
</dbReference>
<accession>A0AAE3FWT3</accession>
<dbReference type="PANTHER" id="PTHR43711">
    <property type="entry name" value="TWO-COMPONENT HISTIDINE KINASE"/>
    <property type="match status" value="1"/>
</dbReference>
<reference evidence="10" key="2">
    <citation type="submission" date="2022-02" db="EMBL/GenBank/DDBJ databases">
        <authorList>
            <person name="Elcheninov A.G."/>
            <person name="Sorokin D.Y."/>
            <person name="Kublanov I.V."/>
        </authorList>
    </citation>
    <scope>NUCLEOTIDE SEQUENCE</scope>
    <source>
        <strain evidence="10">AArc-St2</strain>
    </source>
</reference>
<organism evidence="10 11">
    <name type="scientific">Natronocalculus amylovorans</name>
    <dbReference type="NCBI Taxonomy" id="2917812"/>
    <lineage>
        <taxon>Archaea</taxon>
        <taxon>Methanobacteriati</taxon>
        <taxon>Methanobacteriota</taxon>
        <taxon>Stenosarchaea group</taxon>
        <taxon>Halobacteria</taxon>
        <taxon>Halobacteriales</taxon>
        <taxon>Haloferacaceae</taxon>
        <taxon>Natronocalculus</taxon>
    </lineage>
</organism>
<feature type="region of interest" description="Disordered" evidence="7">
    <location>
        <begin position="100"/>
        <end position="122"/>
    </location>
</feature>